<dbReference type="AlphaFoldDB" id="A0A2S3Z616"/>
<dbReference type="InterPro" id="IPR003488">
    <property type="entry name" value="DprA"/>
</dbReference>
<evidence type="ECO:0000313" key="4">
    <source>
        <dbReference type="Proteomes" id="UP000237104"/>
    </source>
</evidence>
<accession>A0A2S3Z616</accession>
<organism evidence="3 4">
    <name type="scientific">Cryobacterium zongtaii</name>
    <dbReference type="NCBI Taxonomy" id="1259217"/>
    <lineage>
        <taxon>Bacteria</taxon>
        <taxon>Bacillati</taxon>
        <taxon>Actinomycetota</taxon>
        <taxon>Actinomycetes</taxon>
        <taxon>Micrococcales</taxon>
        <taxon>Microbacteriaceae</taxon>
        <taxon>Cryobacterium</taxon>
    </lineage>
</organism>
<dbReference type="Proteomes" id="UP000237104">
    <property type="component" value="Unassembled WGS sequence"/>
</dbReference>
<comment type="similarity">
    <text evidence="1">Belongs to the DprA/Smf family.</text>
</comment>
<feature type="domain" description="Smf/DprA SLOG" evidence="2">
    <location>
        <begin position="87"/>
        <end position="301"/>
    </location>
</feature>
<gene>
    <name evidence="3" type="primary">dprA</name>
    <name evidence="3" type="ORF">C3B59_17335</name>
</gene>
<dbReference type="Gene3D" id="3.40.50.450">
    <property type="match status" value="1"/>
</dbReference>
<dbReference type="NCBIfam" id="TIGR00732">
    <property type="entry name" value="dprA"/>
    <property type="match status" value="1"/>
</dbReference>
<dbReference type="EMBL" id="PPXF01000065">
    <property type="protein sequence ID" value="POH59655.1"/>
    <property type="molecule type" value="Genomic_DNA"/>
</dbReference>
<dbReference type="SUPFAM" id="SSF102405">
    <property type="entry name" value="MCP/YpsA-like"/>
    <property type="match status" value="1"/>
</dbReference>
<evidence type="ECO:0000313" key="3">
    <source>
        <dbReference type="EMBL" id="POH59655.1"/>
    </source>
</evidence>
<dbReference type="PANTHER" id="PTHR43022:SF1">
    <property type="entry name" value="PROTEIN SMF"/>
    <property type="match status" value="1"/>
</dbReference>
<dbReference type="GO" id="GO:0009294">
    <property type="term" value="P:DNA-mediated transformation"/>
    <property type="evidence" value="ECO:0007669"/>
    <property type="project" value="InterPro"/>
</dbReference>
<dbReference type="Pfam" id="PF02481">
    <property type="entry name" value="DNA_processg_A"/>
    <property type="match status" value="1"/>
</dbReference>
<dbReference type="PANTHER" id="PTHR43022">
    <property type="entry name" value="PROTEIN SMF"/>
    <property type="match status" value="1"/>
</dbReference>
<evidence type="ECO:0000259" key="2">
    <source>
        <dbReference type="Pfam" id="PF02481"/>
    </source>
</evidence>
<comment type="caution">
    <text evidence="3">The sequence shown here is derived from an EMBL/GenBank/DDBJ whole genome shotgun (WGS) entry which is preliminary data.</text>
</comment>
<evidence type="ECO:0000256" key="1">
    <source>
        <dbReference type="ARBA" id="ARBA00006525"/>
    </source>
</evidence>
<reference evidence="3 4" key="1">
    <citation type="submission" date="2018-01" db="EMBL/GenBank/DDBJ databases">
        <title>Cryobacterium sp. nov., from glaciers in China.</title>
        <authorList>
            <person name="Liu Q."/>
            <person name="Xin Y.-H."/>
        </authorList>
    </citation>
    <scope>NUCLEOTIDE SEQUENCE [LARGE SCALE GENOMIC DNA]</scope>
    <source>
        <strain evidence="3 4">TMB1-8</strain>
    </source>
</reference>
<dbReference type="RefSeq" id="WP_103432441.1">
    <property type="nucleotide sequence ID" value="NZ_PPXF01000065.1"/>
</dbReference>
<protein>
    <submittedName>
        <fullName evidence="3">DNA-protecting protein DprA</fullName>
    </submittedName>
</protein>
<dbReference type="OrthoDB" id="9785707at2"/>
<proteinExistence type="inferred from homology"/>
<name>A0A2S3Z616_9MICO</name>
<sequence length="331" mass="34875">MVKNVSEEREARMLLAALSEPSDVITGTLVARLGAAATMQLITSGDRLPNGVEPAEGELWRRRLAPRIDPGQIDRIHVDMEHHDIRLLTPEDVDWPGELQQLGATAPIALWLKGDPSQLSAPLPGRVTIVGSRAATAYGSQVATELASELASQGRVILSGGAYGIDGSAHRAATVSYPGSTVAVLAGGLDRLYPAGHEQLFERIEQSGGLLLSELPPGSAPTRWRFLQRNRILAALSSATVVVEAGHRSGSLNVAAQAHSLGRPVGAVPGPVTSPASAGCHRLIQEGVASLVVDAQDVTDLLDASAGFSGDRTFTYSPTRRFSRTDTGLRL</sequence>
<dbReference type="InterPro" id="IPR057666">
    <property type="entry name" value="DrpA_SLOG"/>
</dbReference>